<gene>
    <name evidence="14" type="primary">dsbB</name>
    <name evidence="16" type="ORF">HMF8227_00889</name>
</gene>
<sequence>MPHWFSSIHLFSQRKLGWGLLFLACTALEISALYFQHVMDLAPCVMCIYQRNAVFGVMLAALVGLIGCHNRIARWLALLGWGVSTLWGLKIAYEHVDIQTAANPFFATCEVVPRFPSWLPLHEWLPNVFAATGSCGDIDWQFLSLSMPQWMMVIFAGMSLAWLIVIVANLFGKPEIH</sequence>
<evidence type="ECO:0000313" key="16">
    <source>
        <dbReference type="EMBL" id="AWL11384.1"/>
    </source>
</evidence>
<proteinExistence type="inferred from homology"/>
<dbReference type="RefSeq" id="WP_109339037.1">
    <property type="nucleotide sequence ID" value="NZ_CP029347.1"/>
</dbReference>
<evidence type="ECO:0000256" key="4">
    <source>
        <dbReference type="ARBA" id="ARBA00022475"/>
    </source>
</evidence>
<dbReference type="Proteomes" id="UP000245728">
    <property type="component" value="Chromosome"/>
</dbReference>
<keyword evidence="3 14" id="KW-0813">Transport</keyword>
<feature type="disulfide bond" description="Redox-active" evidence="14">
    <location>
        <begin position="109"/>
        <end position="135"/>
    </location>
</feature>
<accession>A0A2S2E168</accession>
<protein>
    <recommendedName>
        <fullName evidence="14">Disulfide bond formation protein B</fullName>
    </recommendedName>
    <alternativeName>
        <fullName evidence="14">Disulfide oxidoreductase</fullName>
    </alternativeName>
</protein>
<dbReference type="InterPro" id="IPR003752">
    <property type="entry name" value="DiS_bond_form_DsbB/BdbC"/>
</dbReference>
<dbReference type="Gene3D" id="1.20.1550.10">
    <property type="entry name" value="DsbB-like"/>
    <property type="match status" value="1"/>
</dbReference>
<dbReference type="Pfam" id="PF02600">
    <property type="entry name" value="DsbB"/>
    <property type="match status" value="1"/>
</dbReference>
<evidence type="ECO:0000256" key="15">
    <source>
        <dbReference type="SAM" id="Phobius"/>
    </source>
</evidence>
<evidence type="ECO:0000256" key="8">
    <source>
        <dbReference type="ARBA" id="ARBA00022989"/>
    </source>
</evidence>
<keyword evidence="17" id="KW-1185">Reference proteome</keyword>
<feature type="disulfide bond" description="Redox-active" evidence="14">
    <location>
        <begin position="44"/>
        <end position="47"/>
    </location>
</feature>
<dbReference type="GO" id="GO:0009055">
    <property type="term" value="F:electron transfer activity"/>
    <property type="evidence" value="ECO:0007669"/>
    <property type="project" value="UniProtKB-UniRule"/>
</dbReference>
<dbReference type="HAMAP" id="MF_00286">
    <property type="entry name" value="DsbB"/>
    <property type="match status" value="1"/>
</dbReference>
<evidence type="ECO:0000256" key="11">
    <source>
        <dbReference type="ARBA" id="ARBA00023157"/>
    </source>
</evidence>
<evidence type="ECO:0000256" key="6">
    <source>
        <dbReference type="ARBA" id="ARBA00022692"/>
    </source>
</evidence>
<dbReference type="SUPFAM" id="SSF158442">
    <property type="entry name" value="DsbB-like"/>
    <property type="match status" value="1"/>
</dbReference>
<dbReference type="InterPro" id="IPR023380">
    <property type="entry name" value="DsbB-like_sf"/>
</dbReference>
<dbReference type="InterPro" id="IPR022920">
    <property type="entry name" value="Disulphide_bond_form_DsbB"/>
</dbReference>
<evidence type="ECO:0000313" key="17">
    <source>
        <dbReference type="Proteomes" id="UP000245728"/>
    </source>
</evidence>
<organism evidence="16 17">
    <name type="scientific">Saliniradius amylolyticus</name>
    <dbReference type="NCBI Taxonomy" id="2183582"/>
    <lineage>
        <taxon>Bacteria</taxon>
        <taxon>Pseudomonadati</taxon>
        <taxon>Pseudomonadota</taxon>
        <taxon>Gammaproteobacteria</taxon>
        <taxon>Alteromonadales</taxon>
        <taxon>Alteromonadaceae</taxon>
        <taxon>Saliniradius</taxon>
    </lineage>
</organism>
<dbReference type="KEGG" id="salh:HMF8227_00889"/>
<dbReference type="OrthoDB" id="3711263at2"/>
<evidence type="ECO:0000256" key="1">
    <source>
        <dbReference type="ARBA" id="ARBA00004429"/>
    </source>
</evidence>
<evidence type="ECO:0000256" key="13">
    <source>
        <dbReference type="ARBA" id="ARBA00023284"/>
    </source>
</evidence>
<dbReference type="GO" id="GO:0005886">
    <property type="term" value="C:plasma membrane"/>
    <property type="evidence" value="ECO:0007669"/>
    <property type="project" value="UniProtKB-SubCell"/>
</dbReference>
<feature type="topological domain" description="Cytoplasmic" evidence="14">
    <location>
        <begin position="1"/>
        <end position="17"/>
    </location>
</feature>
<dbReference type="GO" id="GO:0006457">
    <property type="term" value="P:protein folding"/>
    <property type="evidence" value="ECO:0007669"/>
    <property type="project" value="InterPro"/>
</dbReference>
<feature type="topological domain" description="Periplasmic" evidence="14">
    <location>
        <begin position="35"/>
        <end position="52"/>
    </location>
</feature>
<dbReference type="AlphaFoldDB" id="A0A2S2E168"/>
<evidence type="ECO:0000256" key="12">
    <source>
        <dbReference type="ARBA" id="ARBA00023186"/>
    </source>
</evidence>
<comment type="subcellular location">
    <subcellularLocation>
        <location evidence="1">Cell inner membrane</location>
        <topology evidence="1">Multi-pass membrane protein</topology>
    </subcellularLocation>
    <subcellularLocation>
        <location evidence="14">Cell membrane</location>
        <topology evidence="14">Multi-pass membrane protein</topology>
    </subcellularLocation>
</comment>
<feature type="topological domain" description="Cytoplasmic" evidence="14">
    <location>
        <begin position="169"/>
        <end position="177"/>
    </location>
</feature>
<evidence type="ECO:0000256" key="9">
    <source>
        <dbReference type="ARBA" id="ARBA00023002"/>
    </source>
</evidence>
<keyword evidence="13 14" id="KW-0676">Redox-active center</keyword>
<name>A0A2S2E168_9ALTE</name>
<keyword evidence="12 14" id="KW-0143">Chaperone</keyword>
<evidence type="ECO:0000256" key="5">
    <source>
        <dbReference type="ARBA" id="ARBA00022519"/>
    </source>
</evidence>
<keyword evidence="6 14" id="KW-0812">Transmembrane</keyword>
<keyword evidence="9 14" id="KW-0560">Oxidoreductase</keyword>
<dbReference type="NCBIfam" id="NF002485">
    <property type="entry name" value="PRK01749.1"/>
    <property type="match status" value="1"/>
</dbReference>
<evidence type="ECO:0000256" key="10">
    <source>
        <dbReference type="ARBA" id="ARBA00023136"/>
    </source>
</evidence>
<keyword evidence="8 14" id="KW-1133">Transmembrane helix</keyword>
<evidence type="ECO:0000256" key="2">
    <source>
        <dbReference type="ARBA" id="ARBA00008823"/>
    </source>
</evidence>
<dbReference type="PANTHER" id="PTHR36570:SF2">
    <property type="entry name" value="DISULFIDE BOND FORMATION PROTEIN B"/>
    <property type="match status" value="1"/>
</dbReference>
<reference evidence="16 17" key="1">
    <citation type="submission" date="2018-05" db="EMBL/GenBank/DDBJ databases">
        <title>Salinimonas sp. HMF8227 Genome sequencing and assembly.</title>
        <authorList>
            <person name="Kang H."/>
            <person name="Kang J."/>
            <person name="Cha I."/>
            <person name="Kim H."/>
            <person name="Joh K."/>
        </authorList>
    </citation>
    <scope>NUCLEOTIDE SEQUENCE [LARGE SCALE GENOMIC DNA]</scope>
    <source>
        <strain evidence="16 17">HMF8227</strain>
    </source>
</reference>
<dbReference type="EMBL" id="CP029347">
    <property type="protein sequence ID" value="AWL11384.1"/>
    <property type="molecule type" value="Genomic_DNA"/>
</dbReference>
<dbReference type="InterPro" id="IPR050183">
    <property type="entry name" value="DsbB"/>
</dbReference>
<comment type="similarity">
    <text evidence="2 14">Belongs to the DsbB family.</text>
</comment>
<comment type="function">
    <text evidence="14">Required for disulfide bond formation in some periplasmic proteins. Acts by oxidizing the DsbA protein.</text>
</comment>
<evidence type="ECO:0000256" key="7">
    <source>
        <dbReference type="ARBA" id="ARBA00022982"/>
    </source>
</evidence>
<dbReference type="GO" id="GO:0015035">
    <property type="term" value="F:protein-disulfide reductase activity"/>
    <property type="evidence" value="ECO:0007669"/>
    <property type="project" value="UniProtKB-UniRule"/>
</dbReference>
<keyword evidence="11 14" id="KW-1015">Disulfide bond</keyword>
<feature type="transmembrane region" description="Helical" evidence="15">
    <location>
        <begin position="150"/>
        <end position="171"/>
    </location>
</feature>
<comment type="caution">
    <text evidence="14">Lacks conserved residue(s) required for the propagation of feature annotation.</text>
</comment>
<keyword evidence="4 14" id="KW-1003">Cell membrane</keyword>
<evidence type="ECO:0000256" key="14">
    <source>
        <dbReference type="HAMAP-Rule" id="MF_00286"/>
    </source>
</evidence>
<keyword evidence="5" id="KW-0997">Cell inner membrane</keyword>
<dbReference type="PANTHER" id="PTHR36570">
    <property type="entry name" value="DISULFIDE BOND FORMATION PROTEIN B"/>
    <property type="match status" value="1"/>
</dbReference>
<evidence type="ECO:0000256" key="3">
    <source>
        <dbReference type="ARBA" id="ARBA00022448"/>
    </source>
</evidence>
<feature type="transmembrane region" description="Helical" evidence="15">
    <location>
        <begin position="75"/>
        <end position="93"/>
    </location>
</feature>
<feature type="transmembrane region" description="Helical" evidence="15">
    <location>
        <begin position="48"/>
        <end position="68"/>
    </location>
</feature>
<keyword evidence="10 14" id="KW-0472">Membrane</keyword>
<keyword evidence="7 14" id="KW-0249">Electron transport</keyword>